<dbReference type="InterPro" id="IPR031165">
    <property type="entry name" value="GNAT_YJDJ"/>
</dbReference>
<dbReference type="PROSITE" id="PS51186">
    <property type="entry name" value="GNAT"/>
    <property type="match status" value="1"/>
</dbReference>
<feature type="domain" description="N-acetyltransferase" evidence="1">
    <location>
        <begin position="1"/>
        <end position="92"/>
    </location>
</feature>
<evidence type="ECO:0000259" key="1">
    <source>
        <dbReference type="PROSITE" id="PS51186"/>
    </source>
</evidence>
<keyword evidence="3" id="KW-0808">Transferase</keyword>
<dbReference type="PANTHER" id="PTHR31435:SF10">
    <property type="entry name" value="BSR4717 PROTEIN"/>
    <property type="match status" value="1"/>
</dbReference>
<evidence type="ECO:0000259" key="2">
    <source>
        <dbReference type="PROSITE" id="PS51729"/>
    </source>
</evidence>
<name>A0A7L7KQM4_9MOLU</name>
<dbReference type="RefSeq" id="WP_258878198.1">
    <property type="nucleotide sequence ID" value="NZ_CP048914.1"/>
</dbReference>
<proteinExistence type="predicted"/>
<keyword evidence="4" id="KW-1185">Reference proteome</keyword>
<reference evidence="3 4" key="1">
    <citation type="submission" date="2020-02" db="EMBL/GenBank/DDBJ databases">
        <authorList>
            <person name="Zheng R.K."/>
            <person name="Sun C.M."/>
        </authorList>
    </citation>
    <scope>NUCLEOTIDE SEQUENCE [LARGE SCALE GENOMIC DNA]</scope>
    <source>
        <strain evidence="4">zrk13</strain>
    </source>
</reference>
<evidence type="ECO:0000313" key="4">
    <source>
        <dbReference type="Proteomes" id="UP000514720"/>
    </source>
</evidence>
<dbReference type="InterPro" id="IPR000182">
    <property type="entry name" value="GNAT_dom"/>
</dbReference>
<dbReference type="Pfam" id="PF14542">
    <property type="entry name" value="Acetyltransf_CG"/>
    <property type="match status" value="1"/>
</dbReference>
<dbReference type="CDD" id="cd04301">
    <property type="entry name" value="NAT_SF"/>
    <property type="match status" value="1"/>
</dbReference>
<dbReference type="InterPro" id="IPR045057">
    <property type="entry name" value="Gcn5-rel_NAT"/>
</dbReference>
<dbReference type="SUPFAM" id="SSF55729">
    <property type="entry name" value="Acyl-CoA N-acyltransferases (Nat)"/>
    <property type="match status" value="1"/>
</dbReference>
<dbReference type="AlphaFoldDB" id="A0A7L7KQM4"/>
<protein>
    <submittedName>
        <fullName evidence="3">N-acetyltransferase</fullName>
    </submittedName>
</protein>
<feature type="domain" description="N-acetyltransferase" evidence="2">
    <location>
        <begin position="2"/>
        <end position="90"/>
    </location>
</feature>
<sequence>MEIKRGKGKFYIGESEQDFIAHITFKNGGNNVIIVDHTFVDPSLRGQGIAAKLMKKVVDMAREENLKVVPVCSYAVTAFKRNKDYQDVLLNK</sequence>
<dbReference type="Gene3D" id="3.40.630.30">
    <property type="match status" value="1"/>
</dbReference>
<organism evidence="3 4">
    <name type="scientific">Candidatus Xianfuyuplasma coldseepsis</name>
    <dbReference type="NCBI Taxonomy" id="2782163"/>
    <lineage>
        <taxon>Bacteria</taxon>
        <taxon>Bacillati</taxon>
        <taxon>Mycoplasmatota</taxon>
        <taxon>Mollicutes</taxon>
        <taxon>Candidatus Izemoplasmatales</taxon>
        <taxon>Candidatus Izemoplasmataceae</taxon>
        <taxon>Candidatus Xianfuyuplasma</taxon>
    </lineage>
</organism>
<gene>
    <name evidence="3" type="ORF">G4Z02_02060</name>
</gene>
<dbReference type="KEGG" id="xcl:G4Z02_02060"/>
<dbReference type="EMBL" id="CP048914">
    <property type="protein sequence ID" value="QMS84582.1"/>
    <property type="molecule type" value="Genomic_DNA"/>
</dbReference>
<dbReference type="GO" id="GO:0016747">
    <property type="term" value="F:acyltransferase activity, transferring groups other than amino-acyl groups"/>
    <property type="evidence" value="ECO:0007669"/>
    <property type="project" value="InterPro"/>
</dbReference>
<dbReference type="PANTHER" id="PTHR31435">
    <property type="entry name" value="PROTEIN NATD1"/>
    <property type="match status" value="1"/>
</dbReference>
<dbReference type="PROSITE" id="PS51729">
    <property type="entry name" value="GNAT_YJDJ"/>
    <property type="match status" value="1"/>
</dbReference>
<accession>A0A7L7KQM4</accession>
<dbReference type="Proteomes" id="UP000514720">
    <property type="component" value="Chromosome"/>
</dbReference>
<evidence type="ECO:0000313" key="3">
    <source>
        <dbReference type="EMBL" id="QMS84582.1"/>
    </source>
</evidence>
<dbReference type="InterPro" id="IPR016181">
    <property type="entry name" value="Acyl_CoA_acyltransferase"/>
</dbReference>